<keyword evidence="6 8" id="KW-0274">FAD</keyword>
<keyword evidence="5 8" id="KW-0547">Nucleotide-binding</keyword>
<evidence type="ECO:0000313" key="10">
    <source>
        <dbReference type="EMBL" id="KUK62250.1"/>
    </source>
</evidence>
<comment type="subunit">
    <text evidence="8">Homodimer.</text>
</comment>
<evidence type="ECO:0000256" key="5">
    <source>
        <dbReference type="ARBA" id="ARBA00022741"/>
    </source>
</evidence>
<evidence type="ECO:0000256" key="2">
    <source>
        <dbReference type="ARBA" id="ARBA00022643"/>
    </source>
</evidence>
<dbReference type="GO" id="GO:0005524">
    <property type="term" value="F:ATP binding"/>
    <property type="evidence" value="ECO:0007669"/>
    <property type="project" value="UniProtKB-UniRule"/>
</dbReference>
<gene>
    <name evidence="8" type="primary">ribL</name>
    <name evidence="10" type="ORF">XD82_0741</name>
</gene>
<dbReference type="PATRIC" id="fig|2198.4.peg.1020"/>
<dbReference type="UniPathway" id="UPA00277">
    <property type="reaction ID" value="UER00407"/>
</dbReference>
<dbReference type="InterPro" id="IPR050385">
    <property type="entry name" value="Archaeal_FAD_synthase"/>
</dbReference>
<keyword evidence="3 8" id="KW-0808">Transferase</keyword>
<evidence type="ECO:0000256" key="7">
    <source>
        <dbReference type="ARBA" id="ARBA00022840"/>
    </source>
</evidence>
<dbReference type="HAMAP" id="MF_02115">
    <property type="entry name" value="FAD_synth_arch"/>
    <property type="match status" value="1"/>
</dbReference>
<dbReference type="Pfam" id="PF01467">
    <property type="entry name" value="CTP_transf_like"/>
    <property type="match status" value="1"/>
</dbReference>
<evidence type="ECO:0000256" key="4">
    <source>
        <dbReference type="ARBA" id="ARBA00022695"/>
    </source>
</evidence>
<protein>
    <recommendedName>
        <fullName evidence="8">FAD synthase</fullName>
        <ecNumber evidence="8">2.7.7.2</ecNumber>
    </recommendedName>
    <alternativeName>
        <fullName evidence="8">FMN adenylyltransferase</fullName>
    </alternativeName>
    <alternativeName>
        <fullName evidence="8">Flavin adenine dinucleotide synthase</fullName>
    </alternativeName>
</protein>
<feature type="domain" description="Cytidyltransferase-like" evidence="9">
    <location>
        <begin position="6"/>
        <end position="132"/>
    </location>
</feature>
<evidence type="ECO:0000256" key="3">
    <source>
        <dbReference type="ARBA" id="ARBA00022679"/>
    </source>
</evidence>
<dbReference type="GO" id="GO:0003919">
    <property type="term" value="F:FMN adenylyltransferase activity"/>
    <property type="evidence" value="ECO:0007669"/>
    <property type="project" value="UniProtKB-UniRule"/>
</dbReference>
<dbReference type="NCBIfam" id="TIGR00125">
    <property type="entry name" value="cyt_tran_rel"/>
    <property type="match status" value="1"/>
</dbReference>
<name>A0A101GQ69_9EURY</name>
<comment type="function">
    <text evidence="8">Catalyzes the transfer of the AMP portion of ATP to flavin mononucleotide (FMN) to produce flavin adenine dinucleotide (FAD) coenzyme.</text>
</comment>
<dbReference type="AlphaFoldDB" id="A0A101GQ69"/>
<keyword evidence="1 8" id="KW-0285">Flavoprotein</keyword>
<dbReference type="Proteomes" id="UP000054323">
    <property type="component" value="Unassembled WGS sequence"/>
</dbReference>
<dbReference type="GO" id="GO:0006747">
    <property type="term" value="P:FAD biosynthetic process"/>
    <property type="evidence" value="ECO:0007669"/>
    <property type="project" value="UniProtKB-UniRule"/>
</dbReference>
<dbReference type="InterPro" id="IPR024902">
    <property type="entry name" value="FAD_synth_RibL"/>
</dbReference>
<comment type="caution">
    <text evidence="10">The sequence shown here is derived from an EMBL/GenBank/DDBJ whole genome shotgun (WGS) entry which is preliminary data.</text>
</comment>
<feature type="binding site" evidence="8">
    <location>
        <begin position="9"/>
        <end position="10"/>
    </location>
    <ligand>
        <name>ATP</name>
        <dbReference type="ChEBI" id="CHEBI:30616"/>
    </ligand>
</feature>
<evidence type="ECO:0000256" key="6">
    <source>
        <dbReference type="ARBA" id="ARBA00022827"/>
    </source>
</evidence>
<evidence type="ECO:0000256" key="8">
    <source>
        <dbReference type="HAMAP-Rule" id="MF_02115"/>
    </source>
</evidence>
<keyword evidence="7 8" id="KW-0067">ATP-binding</keyword>
<feature type="binding site" evidence="8">
    <location>
        <position position="119"/>
    </location>
    <ligand>
        <name>ATP</name>
        <dbReference type="ChEBI" id="CHEBI:30616"/>
    </ligand>
</feature>
<dbReference type="InterPro" id="IPR014729">
    <property type="entry name" value="Rossmann-like_a/b/a_fold"/>
</dbReference>
<comment type="catalytic activity">
    <reaction evidence="8">
        <text>FMN + ATP + H(+) = FAD + diphosphate</text>
        <dbReference type="Rhea" id="RHEA:17237"/>
        <dbReference type="ChEBI" id="CHEBI:15378"/>
        <dbReference type="ChEBI" id="CHEBI:30616"/>
        <dbReference type="ChEBI" id="CHEBI:33019"/>
        <dbReference type="ChEBI" id="CHEBI:57692"/>
        <dbReference type="ChEBI" id="CHEBI:58210"/>
        <dbReference type="EC" id="2.7.7.2"/>
    </reaction>
</comment>
<keyword evidence="4 8" id="KW-0548">Nucleotidyltransferase</keyword>
<evidence type="ECO:0000313" key="11">
    <source>
        <dbReference type="Proteomes" id="UP000054323"/>
    </source>
</evidence>
<dbReference type="GO" id="GO:0046444">
    <property type="term" value="P:FMN metabolic process"/>
    <property type="evidence" value="ECO:0007669"/>
    <property type="project" value="UniProtKB-UniRule"/>
</dbReference>
<organism evidence="10 11">
    <name type="scientific">Methanoculleus marisnigri</name>
    <dbReference type="NCBI Taxonomy" id="2198"/>
    <lineage>
        <taxon>Archaea</taxon>
        <taxon>Methanobacteriati</taxon>
        <taxon>Methanobacteriota</taxon>
        <taxon>Stenosarchaea group</taxon>
        <taxon>Methanomicrobia</taxon>
        <taxon>Methanomicrobiales</taxon>
        <taxon>Methanomicrobiaceae</taxon>
        <taxon>Methanoculleus</taxon>
    </lineage>
</organism>
<dbReference type="EC" id="2.7.7.2" evidence="8"/>
<dbReference type="CDD" id="cd02170">
    <property type="entry name" value="cytidylyltransferase"/>
    <property type="match status" value="1"/>
</dbReference>
<feature type="binding site" evidence="8">
    <location>
        <begin position="14"/>
        <end position="17"/>
    </location>
    <ligand>
        <name>ATP</name>
        <dbReference type="ChEBI" id="CHEBI:30616"/>
    </ligand>
</feature>
<dbReference type="SUPFAM" id="SSF52374">
    <property type="entry name" value="Nucleotidylyl transferase"/>
    <property type="match status" value="1"/>
</dbReference>
<dbReference type="Gene3D" id="3.40.50.620">
    <property type="entry name" value="HUPs"/>
    <property type="match status" value="1"/>
</dbReference>
<feature type="binding site" evidence="8">
    <location>
        <position position="92"/>
    </location>
    <ligand>
        <name>ATP</name>
        <dbReference type="ChEBI" id="CHEBI:30616"/>
    </ligand>
</feature>
<dbReference type="InterPro" id="IPR004821">
    <property type="entry name" value="Cyt_trans-like"/>
</dbReference>
<reference evidence="11" key="1">
    <citation type="journal article" date="2015" name="MBio">
        <title>Genome-Resolved Metagenomic Analysis Reveals Roles for Candidate Phyla and Other Microbial Community Members in Biogeochemical Transformations in Oil Reservoirs.</title>
        <authorList>
            <person name="Hu P."/>
            <person name="Tom L."/>
            <person name="Singh A."/>
            <person name="Thomas B.C."/>
            <person name="Baker B.J."/>
            <person name="Piceno Y.M."/>
            <person name="Andersen G.L."/>
            <person name="Banfield J.F."/>
        </authorList>
    </citation>
    <scope>NUCLEOTIDE SEQUENCE [LARGE SCALE GENOMIC DNA]</scope>
</reference>
<dbReference type="EMBL" id="LGGD01000073">
    <property type="protein sequence ID" value="KUK62250.1"/>
    <property type="molecule type" value="Genomic_DNA"/>
</dbReference>
<comment type="cofactor">
    <cofactor evidence="8">
        <name>a divalent metal cation</name>
        <dbReference type="ChEBI" id="CHEBI:60240"/>
    </cofactor>
</comment>
<accession>A0A101GQ69</accession>
<keyword evidence="2 8" id="KW-0288">FMN</keyword>
<dbReference type="PANTHER" id="PTHR43793">
    <property type="entry name" value="FAD SYNTHASE"/>
    <property type="match status" value="1"/>
</dbReference>
<evidence type="ECO:0000256" key="1">
    <source>
        <dbReference type="ARBA" id="ARBA00022630"/>
    </source>
</evidence>
<dbReference type="PANTHER" id="PTHR43793:SF1">
    <property type="entry name" value="FAD SYNTHASE"/>
    <property type="match status" value="1"/>
</dbReference>
<comment type="similarity">
    <text evidence="8">Belongs to the archaeal FAD synthase family.</text>
</comment>
<evidence type="ECO:0000259" key="9">
    <source>
        <dbReference type="Pfam" id="PF01467"/>
    </source>
</evidence>
<comment type="pathway">
    <text evidence="8">Cofactor biosynthesis; FAD biosynthesis; FAD from FMN: step 1/1.</text>
</comment>
<sequence>MIRVVATGTFDILHPGHLYYLEESRKLGDELSVIVARDANVKHKPRPILPEDQRLRMVRALRPVDHALLGDLHDMFRPIAEIRPDIITLGFNQHFDEERLRQRLRDRGLDADVVRIPGYPGSLASSSKIVERILNTRGIPVPPAPPGPPGEE</sequence>
<proteinExistence type="inferred from homology"/>